<proteinExistence type="predicted"/>
<sequence length="156" mass="17452">MARLKHRLRPVGLEFLDSAPVRLVFSLAVAASPEAVYRALAEETGSWPEWFGAVRRARDTRTGRYVVLAGGAAFEETVLVAEAPRRYAYRTDAMNRPGVKALLEEWRVEPVGRSSLVQWTVVAEPTRTGTALLRVFAPALRRSFRAAMRKLDERGV</sequence>
<comment type="caution">
    <text evidence="1">The sequence shown here is derived from an EMBL/GenBank/DDBJ whole genome shotgun (WGS) entry which is preliminary data.</text>
</comment>
<dbReference type="EMBL" id="JBHSBB010000007">
    <property type="protein sequence ID" value="MFC4031500.1"/>
    <property type="molecule type" value="Genomic_DNA"/>
</dbReference>
<dbReference type="RefSeq" id="WP_386427683.1">
    <property type="nucleotide sequence ID" value="NZ_JBHSBB010000007.1"/>
</dbReference>
<dbReference type="SUPFAM" id="SSF55961">
    <property type="entry name" value="Bet v1-like"/>
    <property type="match status" value="1"/>
</dbReference>
<reference evidence="2" key="1">
    <citation type="journal article" date="2019" name="Int. J. Syst. Evol. Microbiol.">
        <title>The Global Catalogue of Microorganisms (GCM) 10K type strain sequencing project: providing services to taxonomists for standard genome sequencing and annotation.</title>
        <authorList>
            <consortium name="The Broad Institute Genomics Platform"/>
            <consortium name="The Broad Institute Genome Sequencing Center for Infectious Disease"/>
            <person name="Wu L."/>
            <person name="Ma J."/>
        </authorList>
    </citation>
    <scope>NUCLEOTIDE SEQUENCE [LARGE SCALE GENOMIC DNA]</scope>
    <source>
        <strain evidence="2">CGMCC 4.7237</strain>
    </source>
</reference>
<dbReference type="Proteomes" id="UP001595765">
    <property type="component" value="Unassembled WGS sequence"/>
</dbReference>
<evidence type="ECO:0000313" key="1">
    <source>
        <dbReference type="EMBL" id="MFC4031500.1"/>
    </source>
</evidence>
<name>A0ABV8HHT8_9ACTN</name>
<dbReference type="Gene3D" id="3.30.530.20">
    <property type="match status" value="1"/>
</dbReference>
<dbReference type="InterPro" id="IPR019587">
    <property type="entry name" value="Polyketide_cyclase/dehydratase"/>
</dbReference>
<dbReference type="InterPro" id="IPR023393">
    <property type="entry name" value="START-like_dom_sf"/>
</dbReference>
<dbReference type="CDD" id="cd07821">
    <property type="entry name" value="PYR_PYL_RCAR_like"/>
    <property type="match status" value="1"/>
</dbReference>
<organism evidence="1 2">
    <name type="scientific">Streptomyces polygonati</name>
    <dbReference type="NCBI Taxonomy" id="1617087"/>
    <lineage>
        <taxon>Bacteria</taxon>
        <taxon>Bacillati</taxon>
        <taxon>Actinomycetota</taxon>
        <taxon>Actinomycetes</taxon>
        <taxon>Kitasatosporales</taxon>
        <taxon>Streptomycetaceae</taxon>
        <taxon>Streptomyces</taxon>
    </lineage>
</organism>
<accession>A0ABV8HHT8</accession>
<protein>
    <submittedName>
        <fullName evidence="1">SRPBCC family protein</fullName>
    </submittedName>
</protein>
<dbReference type="Pfam" id="PF10604">
    <property type="entry name" value="Polyketide_cyc2"/>
    <property type="match status" value="1"/>
</dbReference>
<keyword evidence="2" id="KW-1185">Reference proteome</keyword>
<gene>
    <name evidence="1" type="ORF">ACFO3J_08410</name>
</gene>
<evidence type="ECO:0000313" key="2">
    <source>
        <dbReference type="Proteomes" id="UP001595765"/>
    </source>
</evidence>